<accession>A0A4V1MA00</accession>
<keyword evidence="2" id="KW-1185">Reference proteome</keyword>
<gene>
    <name evidence="1" type="ORF">ESB13_15220</name>
</gene>
<organism evidence="1 2">
    <name type="scientific">Filimonas effusa</name>
    <dbReference type="NCBI Taxonomy" id="2508721"/>
    <lineage>
        <taxon>Bacteria</taxon>
        <taxon>Pseudomonadati</taxon>
        <taxon>Bacteroidota</taxon>
        <taxon>Chitinophagia</taxon>
        <taxon>Chitinophagales</taxon>
        <taxon>Chitinophagaceae</taxon>
        <taxon>Filimonas</taxon>
    </lineage>
</organism>
<name>A0A4V1MA00_9BACT</name>
<dbReference type="EMBL" id="SDHZ01000002">
    <property type="protein sequence ID" value="RXK83444.1"/>
    <property type="molecule type" value="Genomic_DNA"/>
</dbReference>
<dbReference type="OrthoDB" id="676777at2"/>
<comment type="caution">
    <text evidence="1">The sequence shown here is derived from an EMBL/GenBank/DDBJ whole genome shotgun (WGS) entry which is preliminary data.</text>
</comment>
<protein>
    <submittedName>
        <fullName evidence="1">Uncharacterized protein</fullName>
    </submittedName>
</protein>
<evidence type="ECO:0000313" key="2">
    <source>
        <dbReference type="Proteomes" id="UP000290545"/>
    </source>
</evidence>
<proteinExistence type="predicted"/>
<evidence type="ECO:0000313" key="1">
    <source>
        <dbReference type="EMBL" id="RXK83444.1"/>
    </source>
</evidence>
<sequence>MKRLKIISAEDLNSLESAVNQWLSDNKNITVLSADLKMAPGNKHVYHLLYTTGPTEEEGKLHALAVVEPGSVVTTEAGAVVEVITEASAPEKN</sequence>
<dbReference type="AlphaFoldDB" id="A0A4V1MA00"/>
<reference evidence="1 2" key="1">
    <citation type="submission" date="2019-01" db="EMBL/GenBank/DDBJ databases">
        <title>Filimonas sp. strain TTM-71.</title>
        <authorList>
            <person name="Chen W.-M."/>
        </authorList>
    </citation>
    <scope>NUCLEOTIDE SEQUENCE [LARGE SCALE GENOMIC DNA]</scope>
    <source>
        <strain evidence="1 2">TTM-71</strain>
    </source>
</reference>
<dbReference type="RefSeq" id="WP_129004497.1">
    <property type="nucleotide sequence ID" value="NZ_SDHZ01000002.1"/>
</dbReference>
<dbReference type="Proteomes" id="UP000290545">
    <property type="component" value="Unassembled WGS sequence"/>
</dbReference>